<dbReference type="InterPro" id="IPR017927">
    <property type="entry name" value="FAD-bd_FR_type"/>
</dbReference>
<evidence type="ECO:0000313" key="11">
    <source>
        <dbReference type="Proteomes" id="UP000789405"/>
    </source>
</evidence>
<feature type="transmembrane region" description="Helical" evidence="8">
    <location>
        <begin position="57"/>
        <end position="80"/>
    </location>
</feature>
<evidence type="ECO:0000256" key="1">
    <source>
        <dbReference type="ARBA" id="ARBA00004141"/>
    </source>
</evidence>
<dbReference type="SFLD" id="SFLDS00052">
    <property type="entry name" value="Ferric_Reductase_Domain"/>
    <property type="match status" value="1"/>
</dbReference>
<gene>
    <name evidence="10" type="ORF">DERYTH_LOCUS43</name>
</gene>
<evidence type="ECO:0000256" key="7">
    <source>
        <dbReference type="ARBA" id="ARBA00023136"/>
    </source>
</evidence>
<dbReference type="InterPro" id="IPR017938">
    <property type="entry name" value="Riboflavin_synthase-like_b-brl"/>
</dbReference>
<feature type="transmembrane region" description="Helical" evidence="8">
    <location>
        <begin position="208"/>
        <end position="227"/>
    </location>
</feature>
<dbReference type="PANTHER" id="PTHR11972:SF39">
    <property type="entry name" value="FAD-BINDING FR-TYPE DOMAIN-CONTAINING PROTEIN"/>
    <property type="match status" value="1"/>
</dbReference>
<feature type="domain" description="FAD-binding FR-type" evidence="9">
    <location>
        <begin position="231"/>
        <end position="344"/>
    </location>
</feature>
<dbReference type="InterPro" id="IPR013121">
    <property type="entry name" value="Fe_red_NAD-bd_6"/>
</dbReference>
<dbReference type="Proteomes" id="UP000789405">
    <property type="component" value="Unassembled WGS sequence"/>
</dbReference>
<dbReference type="PROSITE" id="PS51384">
    <property type="entry name" value="FAD_FR"/>
    <property type="match status" value="1"/>
</dbReference>
<evidence type="ECO:0000256" key="2">
    <source>
        <dbReference type="ARBA" id="ARBA00022692"/>
    </source>
</evidence>
<dbReference type="OrthoDB" id="167398at2759"/>
<dbReference type="GO" id="GO:0006811">
    <property type="term" value="P:monoatomic ion transport"/>
    <property type="evidence" value="ECO:0007669"/>
    <property type="project" value="UniProtKB-KW"/>
</dbReference>
<dbReference type="InterPro" id="IPR013130">
    <property type="entry name" value="Fe3_Rdtase_TM_dom"/>
</dbReference>
<dbReference type="AlphaFoldDB" id="A0A9N8V5J2"/>
<keyword evidence="2 8" id="KW-0812">Transmembrane</keyword>
<dbReference type="GO" id="GO:0043020">
    <property type="term" value="C:NADPH oxidase complex"/>
    <property type="evidence" value="ECO:0007669"/>
    <property type="project" value="TreeGrafter"/>
</dbReference>
<dbReference type="InterPro" id="IPR050369">
    <property type="entry name" value="RBOH/FRE"/>
</dbReference>
<feature type="transmembrane region" description="Helical" evidence="8">
    <location>
        <begin position="174"/>
        <end position="193"/>
    </location>
</feature>
<keyword evidence="7 8" id="KW-0472">Membrane</keyword>
<proteinExistence type="predicted"/>
<dbReference type="GO" id="GO:0016175">
    <property type="term" value="F:superoxide-generating NAD(P)H oxidase activity"/>
    <property type="evidence" value="ECO:0007669"/>
    <property type="project" value="TreeGrafter"/>
</dbReference>
<protein>
    <submittedName>
        <fullName evidence="10">2575_t:CDS:1</fullName>
    </submittedName>
</protein>
<keyword evidence="6" id="KW-0813">Transport</keyword>
<name>A0A9N8V5J2_9GLOM</name>
<dbReference type="Gene3D" id="3.40.50.80">
    <property type="entry name" value="Nucleotide-binding domain of ferredoxin-NADP reductase (FNR) module"/>
    <property type="match status" value="1"/>
</dbReference>
<keyword evidence="6" id="KW-0406">Ion transport</keyword>
<dbReference type="FunFam" id="2.40.30.10:FF:000091">
    <property type="entry name" value="NADPH oxidase (NoxA), putative"/>
    <property type="match status" value="1"/>
</dbReference>
<feature type="transmembrane region" description="Helical" evidence="8">
    <location>
        <begin position="100"/>
        <end position="123"/>
    </location>
</feature>
<dbReference type="Gene3D" id="2.40.30.10">
    <property type="entry name" value="Translation factors"/>
    <property type="match status" value="1"/>
</dbReference>
<keyword evidence="4 8" id="KW-1133">Transmembrane helix</keyword>
<organism evidence="10 11">
    <name type="scientific">Dentiscutata erythropus</name>
    <dbReference type="NCBI Taxonomy" id="1348616"/>
    <lineage>
        <taxon>Eukaryota</taxon>
        <taxon>Fungi</taxon>
        <taxon>Fungi incertae sedis</taxon>
        <taxon>Mucoromycota</taxon>
        <taxon>Glomeromycotina</taxon>
        <taxon>Glomeromycetes</taxon>
        <taxon>Diversisporales</taxon>
        <taxon>Gigasporaceae</taxon>
        <taxon>Dentiscutata</taxon>
    </lineage>
</organism>
<evidence type="ECO:0000313" key="10">
    <source>
        <dbReference type="EMBL" id="CAG8443646.1"/>
    </source>
</evidence>
<keyword evidence="3" id="KW-0249">Electron transport</keyword>
<keyword evidence="5" id="KW-0560">Oxidoreductase</keyword>
<sequence>MAVPFLSKLLKEFTLKRLIFWFFWVGSHIFLFIFGFLKQKYDRSLDNLNVNGLSVWISHGAALCLAYDGALILLPVLRNIIKYLRAISFLNKLIPFDESLWFHLQTAYAMLFWTLVHTFAHFINFWKLEQLGKFQTWQLNYTTWAGLTGHFMLLIMVLMYTSSHYEIRHQSFETFWYTHHLAFFFMFCLYFHGYGCFVKTDQGECKGYFSWRFTIVGGILYFFERFLREIRARRPTKITKVIDHHLKVIEIQFDKPSFRYKAGQYLFLNVPAISTWQWHPFTITSAPDDPYISIHIRQVGDFTNKLGELLGCDSNNFNFVSKRTVPAVIPTLRIDGPYGTPTEDVFKNEITILIGYDIGVTSFVSILKNIWYKTLISIFDIGSFQWFQSLLKTLEATQMEAGLLKLHIYLTSKLGESTINNIMINDVSSSYDPLTDLESRTHYGSPNFGHIFSQLNQAIESGLYLPGIEGNLNTKVGVYYNGPPELAKSLKKDCDSANTEGVKFHLHKESF</sequence>
<dbReference type="SFLD" id="SFLDG01169">
    <property type="entry name" value="NADPH_oxidase_subgroup_(NOX)"/>
    <property type="match status" value="1"/>
</dbReference>
<dbReference type="Pfam" id="PF08022">
    <property type="entry name" value="FAD_binding_8"/>
    <property type="match status" value="1"/>
</dbReference>
<dbReference type="GO" id="GO:0042554">
    <property type="term" value="P:superoxide anion generation"/>
    <property type="evidence" value="ECO:0007669"/>
    <property type="project" value="TreeGrafter"/>
</dbReference>
<dbReference type="PANTHER" id="PTHR11972">
    <property type="entry name" value="NADPH OXIDASE"/>
    <property type="match status" value="1"/>
</dbReference>
<dbReference type="InterPro" id="IPR039261">
    <property type="entry name" value="FNR_nucleotide-bd"/>
</dbReference>
<dbReference type="Pfam" id="PF08030">
    <property type="entry name" value="NAD_binding_6"/>
    <property type="match status" value="1"/>
</dbReference>
<accession>A0A9N8V5J2</accession>
<dbReference type="Pfam" id="PF01794">
    <property type="entry name" value="Ferric_reduct"/>
    <property type="match status" value="1"/>
</dbReference>
<dbReference type="SFLD" id="SFLDG01168">
    <property type="entry name" value="Ferric_reductase_subgroup_(FRE"/>
    <property type="match status" value="1"/>
</dbReference>
<comment type="subcellular location">
    <subcellularLocation>
        <location evidence="1">Membrane</location>
        <topology evidence="1">Multi-pass membrane protein</topology>
    </subcellularLocation>
</comment>
<feature type="transmembrane region" description="Helical" evidence="8">
    <location>
        <begin position="18"/>
        <end position="37"/>
    </location>
</feature>
<reference evidence="10" key="1">
    <citation type="submission" date="2021-06" db="EMBL/GenBank/DDBJ databases">
        <authorList>
            <person name="Kallberg Y."/>
            <person name="Tangrot J."/>
            <person name="Rosling A."/>
        </authorList>
    </citation>
    <scope>NUCLEOTIDE SEQUENCE</scope>
    <source>
        <strain evidence="10">MA453B</strain>
    </source>
</reference>
<evidence type="ECO:0000256" key="8">
    <source>
        <dbReference type="SAM" id="Phobius"/>
    </source>
</evidence>
<evidence type="ECO:0000256" key="5">
    <source>
        <dbReference type="ARBA" id="ARBA00023002"/>
    </source>
</evidence>
<dbReference type="GO" id="GO:0006952">
    <property type="term" value="P:defense response"/>
    <property type="evidence" value="ECO:0007669"/>
    <property type="project" value="TreeGrafter"/>
</dbReference>
<comment type="caution">
    <text evidence="10">The sequence shown here is derived from an EMBL/GenBank/DDBJ whole genome shotgun (WGS) entry which is preliminary data.</text>
</comment>
<dbReference type="EMBL" id="CAJVPY010000008">
    <property type="protein sequence ID" value="CAG8443646.1"/>
    <property type="molecule type" value="Genomic_DNA"/>
</dbReference>
<evidence type="ECO:0000256" key="6">
    <source>
        <dbReference type="ARBA" id="ARBA00023065"/>
    </source>
</evidence>
<evidence type="ECO:0000256" key="4">
    <source>
        <dbReference type="ARBA" id="ARBA00022989"/>
    </source>
</evidence>
<evidence type="ECO:0000256" key="3">
    <source>
        <dbReference type="ARBA" id="ARBA00022982"/>
    </source>
</evidence>
<feature type="transmembrane region" description="Helical" evidence="8">
    <location>
        <begin position="143"/>
        <end position="162"/>
    </location>
</feature>
<keyword evidence="11" id="KW-1185">Reference proteome</keyword>
<dbReference type="InterPro" id="IPR013112">
    <property type="entry name" value="FAD-bd_8"/>
</dbReference>
<dbReference type="CDD" id="cd06186">
    <property type="entry name" value="NOX_Duox_like_FAD_NADP"/>
    <property type="match status" value="1"/>
</dbReference>
<dbReference type="SUPFAM" id="SSF63380">
    <property type="entry name" value="Riboflavin synthase domain-like"/>
    <property type="match status" value="1"/>
</dbReference>
<evidence type="ECO:0000259" key="9">
    <source>
        <dbReference type="PROSITE" id="PS51384"/>
    </source>
</evidence>